<dbReference type="EMBL" id="VZQQ01000098">
    <property type="protein sequence ID" value="MBC8752383.1"/>
    <property type="molecule type" value="Genomic_DNA"/>
</dbReference>
<evidence type="ECO:0000313" key="2">
    <source>
        <dbReference type="Proteomes" id="UP000736373"/>
    </source>
</evidence>
<dbReference type="Proteomes" id="UP000736373">
    <property type="component" value="Unassembled WGS sequence"/>
</dbReference>
<reference evidence="1 2" key="1">
    <citation type="submission" date="2019-09" db="EMBL/GenBank/DDBJ databases">
        <title>Paraburkholderia podalyriae sp. nov., A South African Podalyria-associated rhizobium.</title>
        <authorList>
            <person name="Mavima L."/>
            <person name="Beukes C.W."/>
            <person name="Palmer M."/>
            <person name="De Meyer S.E."/>
            <person name="James E.K."/>
            <person name="Maluk M."/>
            <person name="Avontuur J.R."/>
            <person name="Chan W.Y."/>
            <person name="Venter S.N."/>
            <person name="Steenkamp E.T."/>
        </authorList>
    </citation>
    <scope>NUCLEOTIDE SEQUENCE [LARGE SCALE GENOMIC DNA]</scope>
    <source>
        <strain evidence="1 2">WC7.3b</strain>
    </source>
</reference>
<organism evidence="1 2">
    <name type="scientific">Paraburkholderia podalyriae</name>
    <dbReference type="NCBI Taxonomy" id="1938811"/>
    <lineage>
        <taxon>Bacteria</taxon>
        <taxon>Pseudomonadati</taxon>
        <taxon>Pseudomonadota</taxon>
        <taxon>Betaproteobacteria</taxon>
        <taxon>Burkholderiales</taxon>
        <taxon>Burkholderiaceae</taxon>
        <taxon>Paraburkholderia</taxon>
    </lineage>
</organism>
<dbReference type="RefSeq" id="WP_187639245.1">
    <property type="nucleotide sequence ID" value="NZ_VZQQ01000098.1"/>
</dbReference>
<accession>A0ABR7Q1I3</accession>
<proteinExistence type="predicted"/>
<dbReference type="Pfam" id="PF07369">
    <property type="entry name" value="DUF1488"/>
    <property type="match status" value="1"/>
</dbReference>
<dbReference type="InterPro" id="IPR009962">
    <property type="entry name" value="DUF1488"/>
</dbReference>
<dbReference type="InterPro" id="IPR036692">
    <property type="entry name" value="Shew3726-like_sf"/>
</dbReference>
<dbReference type="Gene3D" id="3.30.160.140">
    <property type="entry name" value="Shew3726-like"/>
    <property type="match status" value="1"/>
</dbReference>
<keyword evidence="2" id="KW-1185">Reference proteome</keyword>
<gene>
    <name evidence="1" type="ORF">F6X42_40020</name>
</gene>
<sequence length="90" mass="9617">MDDTLAAAPCLSSDGKAVVFVVSVRNQSVQCSISRDALQQHFWLPAGATEARVLTAFADGQQRITATVERRMLKRAGVPIVLSAADFAGR</sequence>
<protein>
    <submittedName>
        <fullName evidence="1">DUF1488 domain-containing protein</fullName>
    </submittedName>
</protein>
<name>A0ABR7Q1I3_9BURK</name>
<comment type="caution">
    <text evidence="1">The sequence shown here is derived from an EMBL/GenBank/DDBJ whole genome shotgun (WGS) entry which is preliminary data.</text>
</comment>
<dbReference type="SUPFAM" id="SSF160272">
    <property type="entry name" value="Shew3726-like"/>
    <property type="match status" value="1"/>
</dbReference>
<evidence type="ECO:0000313" key="1">
    <source>
        <dbReference type="EMBL" id="MBC8752383.1"/>
    </source>
</evidence>